<sequence>MKNKDKEYKDKFEESKKKDSVSFAEYGLLVQILAKLPAPAQLEIKKN</sequence>
<organism evidence="1 2">
    <name type="scientific">Metabacillus hrfriensis</name>
    <dbReference type="NCBI Taxonomy" id="3048891"/>
    <lineage>
        <taxon>Bacteria</taxon>
        <taxon>Bacillati</taxon>
        <taxon>Bacillota</taxon>
        <taxon>Bacilli</taxon>
        <taxon>Bacillales</taxon>
        <taxon>Bacillaceae</taxon>
        <taxon>Metabacillus</taxon>
    </lineage>
</organism>
<reference evidence="2" key="1">
    <citation type="journal article" date="2025" name="Aquaculture">
        <title>Assessment of the bioflocculant production and safety properties of Metabacillus hrfriensis sp. nov. based on phenotypic and whole-genome sequencing analysis.</title>
        <authorList>
            <person name="Zhang R."/>
            <person name="Zhao Z."/>
            <person name="Luo L."/>
            <person name="Wang S."/>
            <person name="Guo K."/>
            <person name="Xu W."/>
        </authorList>
    </citation>
    <scope>NUCLEOTIDE SEQUENCE [LARGE SCALE GENOMIC DNA]</scope>
    <source>
        <strain evidence="2">CT-WN-B3</strain>
    </source>
</reference>
<gene>
    <name evidence="1" type="ORF">QLQ22_21120</name>
</gene>
<accession>A0ACD4R9H4</accession>
<evidence type="ECO:0000313" key="1">
    <source>
        <dbReference type="EMBL" id="WHZ57133.1"/>
    </source>
</evidence>
<evidence type="ECO:0000313" key="2">
    <source>
        <dbReference type="Proteomes" id="UP001226091"/>
    </source>
</evidence>
<name>A0ACD4R9H4_9BACI</name>
<keyword evidence="2" id="KW-1185">Reference proteome</keyword>
<proteinExistence type="predicted"/>
<protein>
    <submittedName>
        <fullName evidence="1">Uncharacterized protein</fullName>
    </submittedName>
</protein>
<dbReference type="Proteomes" id="UP001226091">
    <property type="component" value="Chromosome"/>
</dbReference>
<dbReference type="EMBL" id="CP126116">
    <property type="protein sequence ID" value="WHZ57133.1"/>
    <property type="molecule type" value="Genomic_DNA"/>
</dbReference>